<dbReference type="PANTHER" id="PTHR33430">
    <property type="entry name" value="MATERNAL EFFECT EMBRYO ARREST PROTEIN"/>
    <property type="match status" value="1"/>
</dbReference>
<dbReference type="PANTHER" id="PTHR33430:SF7">
    <property type="entry name" value="OS07G0240400 PROTEIN"/>
    <property type="match status" value="1"/>
</dbReference>
<gene>
    <name evidence="2" type="ORF">SLEP1_g37433</name>
</gene>
<evidence type="ECO:0000313" key="3">
    <source>
        <dbReference type="Proteomes" id="UP001054252"/>
    </source>
</evidence>
<evidence type="ECO:0000256" key="1">
    <source>
        <dbReference type="SAM" id="Phobius"/>
    </source>
</evidence>
<keyword evidence="1" id="KW-0472">Membrane</keyword>
<dbReference type="Proteomes" id="UP001054252">
    <property type="component" value="Unassembled WGS sequence"/>
</dbReference>
<organism evidence="2 3">
    <name type="scientific">Rubroshorea leprosula</name>
    <dbReference type="NCBI Taxonomy" id="152421"/>
    <lineage>
        <taxon>Eukaryota</taxon>
        <taxon>Viridiplantae</taxon>
        <taxon>Streptophyta</taxon>
        <taxon>Embryophyta</taxon>
        <taxon>Tracheophyta</taxon>
        <taxon>Spermatophyta</taxon>
        <taxon>Magnoliopsida</taxon>
        <taxon>eudicotyledons</taxon>
        <taxon>Gunneridae</taxon>
        <taxon>Pentapetalae</taxon>
        <taxon>rosids</taxon>
        <taxon>malvids</taxon>
        <taxon>Malvales</taxon>
        <taxon>Dipterocarpaceae</taxon>
        <taxon>Rubroshorea</taxon>
    </lineage>
</organism>
<name>A0AAV5KUZ7_9ROSI</name>
<dbReference type="AlphaFoldDB" id="A0AAV5KUZ7"/>
<comment type="caution">
    <text evidence="2">The sequence shown here is derived from an EMBL/GenBank/DDBJ whole genome shotgun (WGS) entry which is preliminary data.</text>
</comment>
<reference evidence="2 3" key="1">
    <citation type="journal article" date="2021" name="Commun. Biol.">
        <title>The genome of Shorea leprosula (Dipterocarpaceae) highlights the ecological relevance of drought in aseasonal tropical rainforests.</title>
        <authorList>
            <person name="Ng K.K.S."/>
            <person name="Kobayashi M.J."/>
            <person name="Fawcett J.A."/>
            <person name="Hatakeyama M."/>
            <person name="Paape T."/>
            <person name="Ng C.H."/>
            <person name="Ang C.C."/>
            <person name="Tnah L.H."/>
            <person name="Lee C.T."/>
            <person name="Nishiyama T."/>
            <person name="Sese J."/>
            <person name="O'Brien M.J."/>
            <person name="Copetti D."/>
            <person name="Mohd Noor M.I."/>
            <person name="Ong R.C."/>
            <person name="Putra M."/>
            <person name="Sireger I.Z."/>
            <person name="Indrioko S."/>
            <person name="Kosugi Y."/>
            <person name="Izuno A."/>
            <person name="Isagi Y."/>
            <person name="Lee S.L."/>
            <person name="Shimizu K.K."/>
        </authorList>
    </citation>
    <scope>NUCLEOTIDE SEQUENCE [LARGE SCALE GENOMIC DNA]</scope>
    <source>
        <strain evidence="2">214</strain>
    </source>
</reference>
<sequence length="174" mass="18945">MTTNIHVTALDGIVNVNSLFTFAVFIGLTWNPTDPNGSDRPLISDPKCAPTRQIVENLISFHVYSFSSFLFSSIIALALKQALRISKTHYFNTELTFLVKINKNLLRIGMLISAVGSVSGCGFLMLALINVVQVKLGTLACGSSYAFSAVVPLVIFVPAGLFIYSCLVLYAFTR</sequence>
<feature type="transmembrane region" description="Helical" evidence="1">
    <location>
        <begin position="108"/>
        <end position="129"/>
    </location>
</feature>
<proteinExistence type="predicted"/>
<keyword evidence="1" id="KW-0812">Transmembrane</keyword>
<accession>A0AAV5KUZ7</accession>
<dbReference type="EMBL" id="BPVZ01000079">
    <property type="protein sequence ID" value="GKV28364.1"/>
    <property type="molecule type" value="Genomic_DNA"/>
</dbReference>
<feature type="transmembrane region" description="Helical" evidence="1">
    <location>
        <begin position="12"/>
        <end position="30"/>
    </location>
</feature>
<evidence type="ECO:0000313" key="2">
    <source>
        <dbReference type="EMBL" id="GKV28364.1"/>
    </source>
</evidence>
<feature type="transmembrane region" description="Helical" evidence="1">
    <location>
        <begin position="149"/>
        <end position="172"/>
    </location>
</feature>
<keyword evidence="1" id="KW-1133">Transmembrane helix</keyword>
<keyword evidence="3" id="KW-1185">Reference proteome</keyword>
<feature type="transmembrane region" description="Helical" evidence="1">
    <location>
        <begin position="59"/>
        <end position="79"/>
    </location>
</feature>
<evidence type="ECO:0008006" key="4">
    <source>
        <dbReference type="Google" id="ProtNLM"/>
    </source>
</evidence>
<protein>
    <recommendedName>
        <fullName evidence="4">Maternal effect embryo arrest 60</fullName>
    </recommendedName>
</protein>